<organism evidence="2 3">
    <name type="scientific">Rhizobium oryzicola</name>
    <dbReference type="NCBI Taxonomy" id="1232668"/>
    <lineage>
        <taxon>Bacteria</taxon>
        <taxon>Pseudomonadati</taxon>
        <taxon>Pseudomonadota</taxon>
        <taxon>Alphaproteobacteria</taxon>
        <taxon>Hyphomicrobiales</taxon>
        <taxon>Rhizobiaceae</taxon>
        <taxon>Rhizobium/Agrobacterium group</taxon>
        <taxon>Rhizobium</taxon>
    </lineage>
</organism>
<evidence type="ECO:0000256" key="1">
    <source>
        <dbReference type="SAM" id="MobiDB-lite"/>
    </source>
</evidence>
<proteinExistence type="predicted"/>
<gene>
    <name evidence="2" type="ORF">Q2T52_16145</name>
</gene>
<evidence type="ECO:0000313" key="2">
    <source>
        <dbReference type="EMBL" id="MDO1583618.1"/>
    </source>
</evidence>
<accession>A0ABT8SYY3</accession>
<evidence type="ECO:0008006" key="4">
    <source>
        <dbReference type="Google" id="ProtNLM"/>
    </source>
</evidence>
<protein>
    <recommendedName>
        <fullName evidence="4">PIN domain-containing protein</fullName>
    </recommendedName>
</protein>
<dbReference type="RefSeq" id="WP_302077824.1">
    <property type="nucleotide sequence ID" value="NZ_JAUKWQ010000005.1"/>
</dbReference>
<feature type="compositionally biased region" description="Low complexity" evidence="1">
    <location>
        <begin position="164"/>
        <end position="176"/>
    </location>
</feature>
<reference evidence="2" key="2">
    <citation type="submission" date="2023-07" db="EMBL/GenBank/DDBJ databases">
        <authorList>
            <person name="Sun H."/>
        </authorList>
    </citation>
    <scope>NUCLEOTIDE SEQUENCE</scope>
    <source>
        <strain evidence="2">05753</strain>
    </source>
</reference>
<dbReference type="Proteomes" id="UP001169006">
    <property type="component" value="Unassembled WGS sequence"/>
</dbReference>
<dbReference type="EMBL" id="JAUKWQ010000005">
    <property type="protein sequence ID" value="MDO1583618.1"/>
    <property type="molecule type" value="Genomic_DNA"/>
</dbReference>
<name>A0ABT8SYY3_9HYPH</name>
<keyword evidence="3" id="KW-1185">Reference proteome</keyword>
<evidence type="ECO:0000313" key="3">
    <source>
        <dbReference type="Proteomes" id="UP001169006"/>
    </source>
</evidence>
<comment type="caution">
    <text evidence="2">The sequence shown here is derived from an EMBL/GenBank/DDBJ whole genome shotgun (WGS) entry which is preliminary data.</text>
</comment>
<sequence>MKYLITACVLSEFSKRRPKLGLLNFFERSQIAIPFGTCLTIERGLEALSKRDACKAAELRKFYEELLTGVEVIGNRDRDIARVLARILDHAPLRNTWLPNERAKLPSYGHYPMVAAASIVTELPIAAVKTRDLERIDSVFPLPGIFNPALMLHQMPSQQPYPPTSAAAPPHSSAAE</sequence>
<feature type="region of interest" description="Disordered" evidence="1">
    <location>
        <begin position="156"/>
        <end position="176"/>
    </location>
</feature>
<reference evidence="2" key="1">
    <citation type="journal article" date="2015" name="Int. J. Syst. Evol. Microbiol.">
        <title>Rhizobium oryzicola sp. nov., potential plant-growth-promoting endophytic bacteria isolated from rice roots.</title>
        <authorList>
            <person name="Zhang X.X."/>
            <person name="Gao J.S."/>
            <person name="Cao Y.H."/>
            <person name="Sheirdil R.A."/>
            <person name="Wang X.C."/>
            <person name="Zhang L."/>
        </authorList>
    </citation>
    <scope>NUCLEOTIDE SEQUENCE</scope>
    <source>
        <strain evidence="2">05753</strain>
    </source>
</reference>